<reference evidence="1 3" key="1">
    <citation type="journal article" date="2011" name="Nature">
        <title>The Medicago genome provides insight into the evolution of rhizobial symbioses.</title>
        <authorList>
            <person name="Young N.D."/>
            <person name="Debelle F."/>
            <person name="Oldroyd G.E."/>
            <person name="Geurts R."/>
            <person name="Cannon S.B."/>
            <person name="Udvardi M.K."/>
            <person name="Benedito V.A."/>
            <person name="Mayer K.F."/>
            <person name="Gouzy J."/>
            <person name="Schoof H."/>
            <person name="Van de Peer Y."/>
            <person name="Proost S."/>
            <person name="Cook D.R."/>
            <person name="Meyers B.C."/>
            <person name="Spannagl M."/>
            <person name="Cheung F."/>
            <person name="De Mita S."/>
            <person name="Krishnakumar V."/>
            <person name="Gundlach H."/>
            <person name="Zhou S."/>
            <person name="Mudge J."/>
            <person name="Bharti A.K."/>
            <person name="Murray J.D."/>
            <person name="Naoumkina M.A."/>
            <person name="Rosen B."/>
            <person name="Silverstein K.A."/>
            <person name="Tang H."/>
            <person name="Rombauts S."/>
            <person name="Zhao P.X."/>
            <person name="Zhou P."/>
            <person name="Barbe V."/>
            <person name="Bardou P."/>
            <person name="Bechner M."/>
            <person name="Bellec A."/>
            <person name="Berger A."/>
            <person name="Berges H."/>
            <person name="Bidwell S."/>
            <person name="Bisseling T."/>
            <person name="Choisne N."/>
            <person name="Couloux A."/>
            <person name="Denny R."/>
            <person name="Deshpande S."/>
            <person name="Dai X."/>
            <person name="Doyle J.J."/>
            <person name="Dudez A.M."/>
            <person name="Farmer A.D."/>
            <person name="Fouteau S."/>
            <person name="Franken C."/>
            <person name="Gibelin C."/>
            <person name="Gish J."/>
            <person name="Goldstein S."/>
            <person name="Gonzalez A.J."/>
            <person name="Green P.J."/>
            <person name="Hallab A."/>
            <person name="Hartog M."/>
            <person name="Hua A."/>
            <person name="Humphray S.J."/>
            <person name="Jeong D.H."/>
            <person name="Jing Y."/>
            <person name="Jocker A."/>
            <person name="Kenton S.M."/>
            <person name="Kim D.J."/>
            <person name="Klee K."/>
            <person name="Lai H."/>
            <person name="Lang C."/>
            <person name="Lin S."/>
            <person name="Macmil S.L."/>
            <person name="Magdelenat G."/>
            <person name="Matthews L."/>
            <person name="McCorrison J."/>
            <person name="Monaghan E.L."/>
            <person name="Mun J.H."/>
            <person name="Najar F.Z."/>
            <person name="Nicholson C."/>
            <person name="Noirot C."/>
            <person name="O'Bleness M."/>
            <person name="Paule C.R."/>
            <person name="Poulain J."/>
            <person name="Prion F."/>
            <person name="Qin B."/>
            <person name="Qu C."/>
            <person name="Retzel E.F."/>
            <person name="Riddle C."/>
            <person name="Sallet E."/>
            <person name="Samain S."/>
            <person name="Samson N."/>
            <person name="Sanders I."/>
            <person name="Saurat O."/>
            <person name="Scarpelli C."/>
            <person name="Schiex T."/>
            <person name="Segurens B."/>
            <person name="Severin A.J."/>
            <person name="Sherrier D.J."/>
            <person name="Shi R."/>
            <person name="Sims S."/>
            <person name="Singer S.R."/>
            <person name="Sinharoy S."/>
            <person name="Sterck L."/>
            <person name="Viollet A."/>
            <person name="Wang B.B."/>
            <person name="Wang K."/>
            <person name="Wang M."/>
            <person name="Wang X."/>
            <person name="Warfsmann J."/>
            <person name="Weissenbach J."/>
            <person name="White D.D."/>
            <person name="White J.D."/>
            <person name="Wiley G.B."/>
            <person name="Wincker P."/>
            <person name="Xing Y."/>
            <person name="Yang L."/>
            <person name="Yao Z."/>
            <person name="Ying F."/>
            <person name="Zhai J."/>
            <person name="Zhou L."/>
            <person name="Zuber A."/>
            <person name="Denarie J."/>
            <person name="Dixon R.A."/>
            <person name="May G.D."/>
            <person name="Schwartz D.C."/>
            <person name="Rogers J."/>
            <person name="Quetier F."/>
            <person name="Town C.D."/>
            <person name="Roe B.A."/>
        </authorList>
    </citation>
    <scope>NUCLEOTIDE SEQUENCE [LARGE SCALE GENOMIC DNA]</scope>
    <source>
        <strain evidence="1">A17</strain>
        <strain evidence="2 3">cv. Jemalong A17</strain>
    </source>
</reference>
<dbReference type="GO" id="GO:0045271">
    <property type="term" value="C:respiratory chain complex I"/>
    <property type="evidence" value="ECO:0000318"/>
    <property type="project" value="GO_Central"/>
</dbReference>
<sequence length="96" mass="11665">MFSILLWDKQNPKAKWNTNIIIKGIVVPVLVYKGIVREFHMQDEDNGRTCRKFKNRRFRVLKNGLQKKLWRSFSMLRITEVKRERIRGRYESIFPP</sequence>
<dbReference type="PANTHER" id="PTHR35479:SF4">
    <property type="entry name" value="OS01G0750800 PROTEIN"/>
    <property type="match status" value="1"/>
</dbReference>
<evidence type="ECO:0000313" key="3">
    <source>
        <dbReference type="Proteomes" id="UP000002051"/>
    </source>
</evidence>
<keyword evidence="3" id="KW-1185">Reference proteome</keyword>
<dbReference type="PaxDb" id="3880-AET05578"/>
<organism evidence="1 3">
    <name type="scientific">Medicago truncatula</name>
    <name type="common">Barrel medic</name>
    <name type="synonym">Medicago tribuloides</name>
    <dbReference type="NCBI Taxonomy" id="3880"/>
    <lineage>
        <taxon>Eukaryota</taxon>
        <taxon>Viridiplantae</taxon>
        <taxon>Streptophyta</taxon>
        <taxon>Embryophyta</taxon>
        <taxon>Tracheophyta</taxon>
        <taxon>Spermatophyta</taxon>
        <taxon>Magnoliopsida</taxon>
        <taxon>eudicotyledons</taxon>
        <taxon>Gunneridae</taxon>
        <taxon>Pentapetalae</taxon>
        <taxon>rosids</taxon>
        <taxon>fabids</taxon>
        <taxon>Fabales</taxon>
        <taxon>Fabaceae</taxon>
        <taxon>Papilionoideae</taxon>
        <taxon>50 kb inversion clade</taxon>
        <taxon>NPAAA clade</taxon>
        <taxon>Hologalegina</taxon>
        <taxon>IRL clade</taxon>
        <taxon>Trifolieae</taxon>
        <taxon>Medicago</taxon>
    </lineage>
</organism>
<dbReference type="EMBL" id="CM001224">
    <property type="protein sequence ID" value="AET05578.1"/>
    <property type="molecule type" value="Genomic_DNA"/>
</dbReference>
<name>G7LDC9_MEDTR</name>
<evidence type="ECO:0000313" key="2">
    <source>
        <dbReference type="EnsemblPlants" id="AET05578"/>
    </source>
</evidence>
<evidence type="ECO:0000313" key="1">
    <source>
        <dbReference type="EMBL" id="AET05578.1"/>
    </source>
</evidence>
<accession>G7LDC9</accession>
<dbReference type="EnsemblPlants" id="AET05578">
    <property type="protein sequence ID" value="AET05578"/>
    <property type="gene ID" value="MTR_8g107150"/>
</dbReference>
<gene>
    <name evidence="1" type="ordered locus">MTR_8g107150</name>
</gene>
<dbReference type="Proteomes" id="UP000002051">
    <property type="component" value="Chromosome 8"/>
</dbReference>
<dbReference type="HOGENOM" id="CLU_2362970_0_0_1"/>
<proteinExistence type="predicted"/>
<protein>
    <submittedName>
        <fullName evidence="1 2">Uncharacterized protein</fullName>
    </submittedName>
</protein>
<reference evidence="2" key="3">
    <citation type="submission" date="2015-04" db="UniProtKB">
        <authorList>
            <consortium name="EnsemblPlants"/>
        </authorList>
    </citation>
    <scope>IDENTIFICATION</scope>
    <source>
        <strain evidence="2">cv. Jemalong A17</strain>
    </source>
</reference>
<dbReference type="AlphaFoldDB" id="G7LDC9"/>
<dbReference type="PANTHER" id="PTHR35479">
    <property type="entry name" value="UNNAMED PRODUCT"/>
    <property type="match status" value="1"/>
</dbReference>
<dbReference type="STRING" id="3880.G7LDC9"/>
<reference evidence="1 3" key="2">
    <citation type="journal article" date="2014" name="BMC Genomics">
        <title>An improved genome release (version Mt4.0) for the model legume Medicago truncatula.</title>
        <authorList>
            <person name="Tang H."/>
            <person name="Krishnakumar V."/>
            <person name="Bidwell S."/>
            <person name="Rosen B."/>
            <person name="Chan A."/>
            <person name="Zhou S."/>
            <person name="Gentzbittel L."/>
            <person name="Childs K.L."/>
            <person name="Yandell M."/>
            <person name="Gundlach H."/>
            <person name="Mayer K.F."/>
            <person name="Schwartz D.C."/>
            <person name="Town C.D."/>
        </authorList>
    </citation>
    <scope>GENOME REANNOTATION</scope>
    <source>
        <strain evidence="2 3">cv. Jemalong A17</strain>
    </source>
</reference>